<dbReference type="PANTHER" id="PTHR36558:SF1">
    <property type="entry name" value="RESTRICTION ENDONUCLEASE DOMAIN-CONTAINING PROTEIN-RELATED"/>
    <property type="match status" value="1"/>
</dbReference>
<evidence type="ECO:0000313" key="2">
    <source>
        <dbReference type="EMBL" id="MFD2640169.1"/>
    </source>
</evidence>
<keyword evidence="3" id="KW-1185">Reference proteome</keyword>
<dbReference type="PANTHER" id="PTHR36558">
    <property type="entry name" value="GLR1098 PROTEIN"/>
    <property type="match status" value="1"/>
</dbReference>
<keyword evidence="2" id="KW-0378">Hydrolase</keyword>
<protein>
    <submittedName>
        <fullName evidence="2">Uma2 family endonuclease</fullName>
    </submittedName>
</protein>
<keyword evidence="2" id="KW-0255">Endonuclease</keyword>
<dbReference type="Gene3D" id="3.90.1570.10">
    <property type="entry name" value="tt1808, chain A"/>
    <property type="match status" value="1"/>
</dbReference>
<dbReference type="GO" id="GO:0004519">
    <property type="term" value="F:endonuclease activity"/>
    <property type="evidence" value="ECO:0007669"/>
    <property type="project" value="UniProtKB-KW"/>
</dbReference>
<evidence type="ECO:0000313" key="3">
    <source>
        <dbReference type="Proteomes" id="UP001597452"/>
    </source>
</evidence>
<organism evidence="2 3">
    <name type="scientific">Piscibacillus salipiscarius</name>
    <dbReference type="NCBI Taxonomy" id="299480"/>
    <lineage>
        <taxon>Bacteria</taxon>
        <taxon>Bacillati</taxon>
        <taxon>Bacillota</taxon>
        <taxon>Bacilli</taxon>
        <taxon>Bacillales</taxon>
        <taxon>Bacillaceae</taxon>
        <taxon>Piscibacillus</taxon>
    </lineage>
</organism>
<dbReference type="SUPFAM" id="SSF52980">
    <property type="entry name" value="Restriction endonuclease-like"/>
    <property type="match status" value="1"/>
</dbReference>
<dbReference type="InterPro" id="IPR011335">
    <property type="entry name" value="Restrct_endonuc-II-like"/>
</dbReference>
<name>A0ABW5QE29_9BACI</name>
<dbReference type="Pfam" id="PF05685">
    <property type="entry name" value="Uma2"/>
    <property type="match status" value="1"/>
</dbReference>
<accession>A0ABW5QE29</accession>
<dbReference type="InterPro" id="IPR012296">
    <property type="entry name" value="Nuclease_put_TT1808"/>
</dbReference>
<reference evidence="3" key="1">
    <citation type="journal article" date="2019" name="Int. J. Syst. Evol. Microbiol.">
        <title>The Global Catalogue of Microorganisms (GCM) 10K type strain sequencing project: providing services to taxonomists for standard genome sequencing and annotation.</title>
        <authorList>
            <consortium name="The Broad Institute Genomics Platform"/>
            <consortium name="The Broad Institute Genome Sequencing Center for Infectious Disease"/>
            <person name="Wu L."/>
            <person name="Ma J."/>
        </authorList>
    </citation>
    <scope>NUCLEOTIDE SEQUENCE [LARGE SCALE GENOMIC DNA]</scope>
    <source>
        <strain evidence="3">TISTR 1571</strain>
    </source>
</reference>
<dbReference type="Proteomes" id="UP001597452">
    <property type="component" value="Unassembled WGS sequence"/>
</dbReference>
<sequence length="262" mass="30675">MYFNMVATIKTLYNKINLNKLGAVMRVTVEELQKNFITYLKLASTEDVIITRDDVEVARLSSHFEGIVHENLPLYGVGHKATYEEFLQLRHDSDRRYEYIDGDIYLLASPKVAHQYTVTQLLTMFSVYFDNGECLPFVAPFDIEVKRQSTEEKNMVQPDLMVICDLYQHVGEDDYYKGVPSLIVEVLSKRTQKKDLIFKLNLYMSCGVKEYWIVNPDNQEVMIYHFDNFNIKKYKTYKNDEKASSFIFTGLEIDLLKIFRTA</sequence>
<dbReference type="EMBL" id="JBHUMZ010000052">
    <property type="protein sequence ID" value="MFD2640169.1"/>
    <property type="molecule type" value="Genomic_DNA"/>
</dbReference>
<dbReference type="InterPro" id="IPR008538">
    <property type="entry name" value="Uma2"/>
</dbReference>
<feature type="domain" description="Putative restriction endonuclease" evidence="1">
    <location>
        <begin position="84"/>
        <end position="253"/>
    </location>
</feature>
<proteinExistence type="predicted"/>
<dbReference type="CDD" id="cd06260">
    <property type="entry name" value="DUF820-like"/>
    <property type="match status" value="1"/>
</dbReference>
<evidence type="ECO:0000259" key="1">
    <source>
        <dbReference type="Pfam" id="PF05685"/>
    </source>
</evidence>
<keyword evidence="2" id="KW-0540">Nuclease</keyword>
<comment type="caution">
    <text evidence="2">The sequence shown here is derived from an EMBL/GenBank/DDBJ whole genome shotgun (WGS) entry which is preliminary data.</text>
</comment>
<gene>
    <name evidence="2" type="ORF">ACFSW4_14970</name>
</gene>